<sequence>MKNILLYILFTYGNPCLYNPFVNKKVVERVSDCIKSLYRPENLIIIDKNAIFNENPVLFVTFNPYYIKKISIGTKKKLIYYEISYNDRKTNLKDLDFNEDLGKFALWASKIIVEKAKEIFNDKEYQIYFTILRKEFLTSKYSDKVFKRFTSKIKETIQNEDSRCLDIKFHPEYLETYVGTSLNLRNVCLKTECISFDQDNYTFMLFLQKNFYKKIDDELIKVFEIVKNEQIEKLANEYKEKSLQDCSPEEQNDLFILSIFYTIKEGFVGDNPTEVQQQILCDILKYLIIKKGLHLFINDFFKEESASLTYLAALRKSTTDFETEKEGVLIETGLGNLKDTDTPKKLVTYLNAITKDVDGLASYKFIVDIFVFFSLEIKTLSKIIFSNNRSSNIGFGVEQLIKSEAQEYWKQWLKDFFEYIQASDKSPVKETKRPEIRDFKTLNQLCIDFAIKNNPPDQIINKNLYQKALEYYSEPNPTDIYLNPEHFATSPN</sequence>
<reference evidence="1 2" key="1">
    <citation type="journal article" date="2020" name="Genome Biol. Evol.">
        <title>Comparative genomics of strictly vertically transmitted, feminizing microsporidia endosymbionts of amphipod crustaceans.</title>
        <authorList>
            <person name="Cormier A."/>
            <person name="Chebbi M.A."/>
            <person name="Giraud I."/>
            <person name="Wattier R."/>
            <person name="Teixeira M."/>
            <person name="Gilbert C."/>
            <person name="Rigaud T."/>
            <person name="Cordaux R."/>
        </authorList>
    </citation>
    <scope>NUCLEOTIDE SEQUENCE [LARGE SCALE GENOMIC DNA]</scope>
    <source>
        <strain evidence="1 2">Ou3-Ou53</strain>
    </source>
</reference>
<keyword evidence="2" id="KW-1185">Reference proteome</keyword>
<evidence type="ECO:0000313" key="1">
    <source>
        <dbReference type="EMBL" id="KAF9764654.1"/>
    </source>
</evidence>
<name>A0A9P6L0L1_9MICR</name>
<dbReference type="EMBL" id="SBJO01000013">
    <property type="protein sequence ID" value="KAF9764654.1"/>
    <property type="molecule type" value="Genomic_DNA"/>
</dbReference>
<dbReference type="AlphaFoldDB" id="A0A9P6L0L1"/>
<comment type="caution">
    <text evidence="1">The sequence shown here is derived from an EMBL/GenBank/DDBJ whole genome shotgun (WGS) entry which is preliminary data.</text>
</comment>
<proteinExistence type="predicted"/>
<evidence type="ECO:0000313" key="2">
    <source>
        <dbReference type="Proteomes" id="UP000740883"/>
    </source>
</evidence>
<protein>
    <submittedName>
        <fullName evidence="1">Uncharacterized protein</fullName>
    </submittedName>
</protein>
<accession>A0A9P6L0L1</accession>
<dbReference type="Proteomes" id="UP000740883">
    <property type="component" value="Unassembled WGS sequence"/>
</dbReference>
<organism evidence="1 2">
    <name type="scientific">Nosema granulosis</name>
    <dbReference type="NCBI Taxonomy" id="83296"/>
    <lineage>
        <taxon>Eukaryota</taxon>
        <taxon>Fungi</taxon>
        <taxon>Fungi incertae sedis</taxon>
        <taxon>Microsporidia</taxon>
        <taxon>Nosematidae</taxon>
        <taxon>Nosema</taxon>
    </lineage>
</organism>
<gene>
    <name evidence="1" type="ORF">NGRA_0385</name>
</gene>